<keyword evidence="1" id="KW-0732">Signal</keyword>
<keyword evidence="3" id="KW-1185">Reference proteome</keyword>
<comment type="caution">
    <text evidence="2">The sequence shown here is derived from an EMBL/GenBank/DDBJ whole genome shotgun (WGS) entry which is preliminary data.</text>
</comment>
<reference evidence="2 3" key="1">
    <citation type="journal article" date="2015" name="Int. J. Syst. Evol. Microbiol.">
        <title>Streptomyces gilvifuscus sp. nov., an actinomycete that produces antibacterial compounds isolated from soil.</title>
        <authorList>
            <person name="Nguyen T.M."/>
            <person name="Kim J."/>
        </authorList>
    </citation>
    <scope>NUCLEOTIDE SEQUENCE [LARGE SCALE GENOMIC DNA]</scope>
    <source>
        <strain evidence="2 3">T113</strain>
    </source>
</reference>
<evidence type="ECO:0008006" key="4">
    <source>
        <dbReference type="Google" id="ProtNLM"/>
    </source>
</evidence>
<feature type="signal peptide" evidence="1">
    <location>
        <begin position="1"/>
        <end position="19"/>
    </location>
</feature>
<name>A0ABT5FRF1_9ACTN</name>
<gene>
    <name evidence="2" type="ORF">PO587_11525</name>
</gene>
<accession>A0ABT5FRF1</accession>
<organism evidence="2 3">
    <name type="scientific">Streptomyces gilvifuscus</name>
    <dbReference type="NCBI Taxonomy" id="1550617"/>
    <lineage>
        <taxon>Bacteria</taxon>
        <taxon>Bacillati</taxon>
        <taxon>Actinomycetota</taxon>
        <taxon>Actinomycetes</taxon>
        <taxon>Kitasatosporales</taxon>
        <taxon>Streptomycetaceae</taxon>
        <taxon>Streptomyces</taxon>
    </lineage>
</organism>
<proteinExistence type="predicted"/>
<feature type="chain" id="PRO_5046311999" description="Secreted protein" evidence="1">
    <location>
        <begin position="20"/>
        <end position="67"/>
    </location>
</feature>
<dbReference type="Proteomes" id="UP001221328">
    <property type="component" value="Unassembled WGS sequence"/>
</dbReference>
<protein>
    <recommendedName>
        <fullName evidence="4">Secreted protein</fullName>
    </recommendedName>
</protein>
<dbReference type="RefSeq" id="WP_200700566.1">
    <property type="nucleotide sequence ID" value="NZ_JAQOSK010000003.1"/>
</dbReference>
<sequence length="67" mass="6802">MKKRSMMAIASLAAGFVVAAISPTHTGDHHVLGDHPVLSDLGVDDTVGTVADTVGKDSLSDADKTLG</sequence>
<evidence type="ECO:0000313" key="2">
    <source>
        <dbReference type="EMBL" id="MDC2955095.1"/>
    </source>
</evidence>
<dbReference type="EMBL" id="JAQOSK010000003">
    <property type="protein sequence ID" value="MDC2955095.1"/>
    <property type="molecule type" value="Genomic_DNA"/>
</dbReference>
<evidence type="ECO:0000313" key="3">
    <source>
        <dbReference type="Proteomes" id="UP001221328"/>
    </source>
</evidence>
<evidence type="ECO:0000256" key="1">
    <source>
        <dbReference type="SAM" id="SignalP"/>
    </source>
</evidence>